<protein>
    <submittedName>
        <fullName evidence="1">Uncharacterized protein</fullName>
    </submittedName>
</protein>
<organism evidence="1 2">
    <name type="scientific">Nephila pilipes</name>
    <name type="common">Giant wood spider</name>
    <name type="synonym">Nephila maculata</name>
    <dbReference type="NCBI Taxonomy" id="299642"/>
    <lineage>
        <taxon>Eukaryota</taxon>
        <taxon>Metazoa</taxon>
        <taxon>Ecdysozoa</taxon>
        <taxon>Arthropoda</taxon>
        <taxon>Chelicerata</taxon>
        <taxon>Arachnida</taxon>
        <taxon>Araneae</taxon>
        <taxon>Araneomorphae</taxon>
        <taxon>Entelegynae</taxon>
        <taxon>Araneoidea</taxon>
        <taxon>Nephilidae</taxon>
        <taxon>Nephila</taxon>
    </lineage>
</organism>
<name>A0A8X6TYI8_NEPPI</name>
<keyword evidence="2" id="KW-1185">Reference proteome</keyword>
<dbReference type="EMBL" id="BMAW01113400">
    <property type="protein sequence ID" value="GFT56957.1"/>
    <property type="molecule type" value="Genomic_DNA"/>
</dbReference>
<evidence type="ECO:0000313" key="1">
    <source>
        <dbReference type="EMBL" id="GFT56957.1"/>
    </source>
</evidence>
<evidence type="ECO:0000313" key="2">
    <source>
        <dbReference type="Proteomes" id="UP000887013"/>
    </source>
</evidence>
<accession>A0A8X6TYI8</accession>
<reference evidence="1" key="1">
    <citation type="submission" date="2020-08" db="EMBL/GenBank/DDBJ databases">
        <title>Multicomponent nature underlies the extraordinary mechanical properties of spider dragline silk.</title>
        <authorList>
            <person name="Kono N."/>
            <person name="Nakamura H."/>
            <person name="Mori M."/>
            <person name="Yoshida Y."/>
            <person name="Ohtoshi R."/>
            <person name="Malay A.D."/>
            <person name="Moran D.A.P."/>
            <person name="Tomita M."/>
            <person name="Numata K."/>
            <person name="Arakawa K."/>
        </authorList>
    </citation>
    <scope>NUCLEOTIDE SEQUENCE</scope>
</reference>
<gene>
    <name evidence="1" type="ORF">NPIL_15301</name>
</gene>
<comment type="caution">
    <text evidence="1">The sequence shown here is derived from an EMBL/GenBank/DDBJ whole genome shotgun (WGS) entry which is preliminary data.</text>
</comment>
<dbReference type="Proteomes" id="UP000887013">
    <property type="component" value="Unassembled WGS sequence"/>
</dbReference>
<dbReference type="AlphaFoldDB" id="A0A8X6TYI8"/>
<proteinExistence type="predicted"/>
<sequence length="100" mass="11163">MFSELEQKFGEPSPKQSTFNHTLFHSKSLQLAIREVWAPGGHSMEPRPTILVWLESSPQPASWEGSHKSIGPKGTNLLIHDQGCWTPGGPLRGRQDFNDV</sequence>